<protein>
    <submittedName>
        <fullName evidence="1">Uncharacterized protein</fullName>
    </submittedName>
</protein>
<organism evidence="1">
    <name type="scientific">Rhizophora mucronata</name>
    <name type="common">Asiatic mangrove</name>
    <dbReference type="NCBI Taxonomy" id="61149"/>
    <lineage>
        <taxon>Eukaryota</taxon>
        <taxon>Viridiplantae</taxon>
        <taxon>Streptophyta</taxon>
        <taxon>Embryophyta</taxon>
        <taxon>Tracheophyta</taxon>
        <taxon>Spermatophyta</taxon>
        <taxon>Magnoliopsida</taxon>
        <taxon>eudicotyledons</taxon>
        <taxon>Gunneridae</taxon>
        <taxon>Pentapetalae</taxon>
        <taxon>rosids</taxon>
        <taxon>fabids</taxon>
        <taxon>Malpighiales</taxon>
        <taxon>Rhizophoraceae</taxon>
        <taxon>Rhizophora</taxon>
    </lineage>
</organism>
<dbReference type="EMBL" id="GGEC01070768">
    <property type="protein sequence ID" value="MBX51252.1"/>
    <property type="molecule type" value="Transcribed_RNA"/>
</dbReference>
<sequence length="13" mass="1564">MIPLNSFIRSWIS</sequence>
<accession>A0A2P2P950</accession>
<proteinExistence type="predicted"/>
<evidence type="ECO:0000313" key="1">
    <source>
        <dbReference type="EMBL" id="MBX51252.1"/>
    </source>
</evidence>
<reference evidence="1" key="1">
    <citation type="submission" date="2018-02" db="EMBL/GenBank/DDBJ databases">
        <title>Rhizophora mucronata_Transcriptome.</title>
        <authorList>
            <person name="Meera S.P."/>
            <person name="Sreeshan A."/>
            <person name="Augustine A."/>
        </authorList>
    </citation>
    <scope>NUCLEOTIDE SEQUENCE</scope>
    <source>
        <tissue evidence="1">Leaf</tissue>
    </source>
</reference>
<name>A0A2P2P950_RHIMU</name>